<gene>
    <name evidence="1" type="primary">Contig2048.g2218</name>
    <name evidence="1" type="ORF">STYLEM_5710</name>
</gene>
<organism evidence="1 2">
    <name type="scientific">Stylonychia lemnae</name>
    <name type="common">Ciliate</name>
    <dbReference type="NCBI Taxonomy" id="5949"/>
    <lineage>
        <taxon>Eukaryota</taxon>
        <taxon>Sar</taxon>
        <taxon>Alveolata</taxon>
        <taxon>Ciliophora</taxon>
        <taxon>Intramacronucleata</taxon>
        <taxon>Spirotrichea</taxon>
        <taxon>Stichotrichia</taxon>
        <taxon>Sporadotrichida</taxon>
        <taxon>Oxytrichidae</taxon>
        <taxon>Stylonychinae</taxon>
        <taxon>Stylonychia</taxon>
    </lineage>
</organism>
<dbReference type="InParanoid" id="A0A078A396"/>
<accession>A0A078A396</accession>
<sequence length="202" mass="23241">MGWSLNGIALFQILLKKYELTENKVKIDPSVWNQFNTAHGLNIQDFSKENENSSYNFNYSYNDDDLYSPIKDSQKDDQKLSGLGNNSNQYLKKQNTFDSNSFSLKYGQTKIDKQSIHSSASKNYGNGFSELPSRYDKNLDKGLIANLNSQTLKDTTNLFNSSTSQFNESVTSQLELQRERVQDMYYDIDAVAYDADYLKKFQ</sequence>
<reference evidence="1 2" key="1">
    <citation type="submission" date="2014-06" db="EMBL/GenBank/DDBJ databases">
        <authorList>
            <person name="Swart Estienne"/>
        </authorList>
    </citation>
    <scope>NUCLEOTIDE SEQUENCE [LARGE SCALE GENOMIC DNA]</scope>
    <source>
        <strain evidence="1 2">130c</strain>
    </source>
</reference>
<protein>
    <submittedName>
        <fullName evidence="1">Uncharacterized protein</fullName>
    </submittedName>
</protein>
<dbReference type="Proteomes" id="UP000039865">
    <property type="component" value="Unassembled WGS sequence"/>
</dbReference>
<dbReference type="EMBL" id="CCKQ01005508">
    <property type="protein sequence ID" value="CDW76748.1"/>
    <property type="molecule type" value="Genomic_DNA"/>
</dbReference>
<proteinExistence type="predicted"/>
<evidence type="ECO:0000313" key="1">
    <source>
        <dbReference type="EMBL" id="CDW76748.1"/>
    </source>
</evidence>
<evidence type="ECO:0000313" key="2">
    <source>
        <dbReference type="Proteomes" id="UP000039865"/>
    </source>
</evidence>
<name>A0A078A396_STYLE</name>
<dbReference type="AlphaFoldDB" id="A0A078A396"/>
<keyword evidence="2" id="KW-1185">Reference proteome</keyword>